<dbReference type="SUPFAM" id="SSF47336">
    <property type="entry name" value="ACP-like"/>
    <property type="match status" value="4"/>
</dbReference>
<evidence type="ECO:0000256" key="1">
    <source>
        <dbReference type="ARBA" id="ARBA00001957"/>
    </source>
</evidence>
<evidence type="ECO:0000313" key="12">
    <source>
        <dbReference type="EMBL" id="MBE0344648.1"/>
    </source>
</evidence>
<dbReference type="Gene3D" id="3.30.559.10">
    <property type="entry name" value="Chloramphenicol acetyltransferase-like domain"/>
    <property type="match status" value="5"/>
</dbReference>
<evidence type="ECO:0000256" key="8">
    <source>
        <dbReference type="ARBA" id="ARBA00022737"/>
    </source>
</evidence>
<dbReference type="InterPro" id="IPR001242">
    <property type="entry name" value="Condensation_dom"/>
</dbReference>
<dbReference type="EMBL" id="AQHF01000016">
    <property type="protein sequence ID" value="MBE0344648.1"/>
    <property type="molecule type" value="Genomic_DNA"/>
</dbReference>
<evidence type="ECO:0000259" key="11">
    <source>
        <dbReference type="PROSITE" id="PS52004"/>
    </source>
</evidence>
<comment type="caution">
    <text evidence="12">The sequence shown here is derived from an EMBL/GenBank/DDBJ whole genome shotgun (WGS) entry which is preliminary data.</text>
</comment>
<dbReference type="FunFam" id="3.30.300.30:FF:000010">
    <property type="entry name" value="Enterobactin synthetase component F"/>
    <property type="match status" value="2"/>
</dbReference>
<dbReference type="InterPro" id="IPR014043">
    <property type="entry name" value="Acyl_transferase_dom"/>
</dbReference>
<dbReference type="Pfam" id="PF08659">
    <property type="entry name" value="KR"/>
    <property type="match status" value="1"/>
</dbReference>
<keyword evidence="8" id="KW-0677">Repeat</keyword>
<dbReference type="Pfam" id="PF13193">
    <property type="entry name" value="AMP-binding_C"/>
    <property type="match status" value="1"/>
</dbReference>
<dbReference type="Gene3D" id="3.40.50.12780">
    <property type="entry name" value="N-terminal domain of ligase-like"/>
    <property type="match status" value="1"/>
</dbReference>
<dbReference type="InterPro" id="IPR020845">
    <property type="entry name" value="AMP-binding_CS"/>
</dbReference>
<comment type="similarity">
    <text evidence="3">Belongs to the ATP-dependent AMP-binding enzyme family.</text>
</comment>
<evidence type="ECO:0008006" key="14">
    <source>
        <dbReference type="Google" id="ProtNLM"/>
    </source>
</evidence>
<dbReference type="Gene3D" id="2.30.38.10">
    <property type="entry name" value="Luciferase, Domain 3"/>
    <property type="match status" value="2"/>
</dbReference>
<dbReference type="CDD" id="cd00833">
    <property type="entry name" value="PKS"/>
    <property type="match status" value="1"/>
</dbReference>
<dbReference type="FunFam" id="3.30.300.30:FF:000015">
    <property type="entry name" value="Nonribosomal peptide synthase SidD"/>
    <property type="match status" value="1"/>
</dbReference>
<keyword evidence="7" id="KW-0808">Transferase</keyword>
<comment type="similarity">
    <text evidence="4">Belongs to the short-chain dehydrogenases/reductases (SDR) family.</text>
</comment>
<dbReference type="PROSITE" id="PS52004">
    <property type="entry name" value="KS3_2"/>
    <property type="match status" value="1"/>
</dbReference>
<evidence type="ECO:0000256" key="5">
    <source>
        <dbReference type="ARBA" id="ARBA00022450"/>
    </source>
</evidence>
<dbReference type="GO" id="GO:0006633">
    <property type="term" value="P:fatty acid biosynthetic process"/>
    <property type="evidence" value="ECO:0007669"/>
    <property type="project" value="UniProtKB-UniPathway"/>
</dbReference>
<keyword evidence="5" id="KW-0596">Phosphopantetheine</keyword>
<dbReference type="NCBIfam" id="NF003417">
    <property type="entry name" value="PRK04813.1"/>
    <property type="match status" value="3"/>
</dbReference>
<dbReference type="SUPFAM" id="SSF52151">
    <property type="entry name" value="FabD/lysophospholipase-like"/>
    <property type="match status" value="1"/>
</dbReference>
<dbReference type="PROSITE" id="PS00455">
    <property type="entry name" value="AMP_BINDING"/>
    <property type="match status" value="3"/>
</dbReference>
<dbReference type="GO" id="GO:0043041">
    <property type="term" value="P:amino acid activation for nonribosomal peptide biosynthetic process"/>
    <property type="evidence" value="ECO:0007669"/>
    <property type="project" value="TreeGrafter"/>
</dbReference>
<feature type="domain" description="Ketosynthase family 3 (KS3)" evidence="11">
    <location>
        <begin position="2648"/>
        <end position="3078"/>
    </location>
</feature>
<dbReference type="FunFam" id="3.40.50.980:FF:000001">
    <property type="entry name" value="Non-ribosomal peptide synthetase"/>
    <property type="match status" value="3"/>
</dbReference>
<proteinExistence type="inferred from homology"/>
<feature type="domain" description="Carrier" evidence="10">
    <location>
        <begin position="2553"/>
        <end position="2628"/>
    </location>
</feature>
<dbReference type="InterPro" id="IPR036291">
    <property type="entry name" value="NAD(P)-bd_dom_sf"/>
</dbReference>
<dbReference type="InterPro" id="IPR014030">
    <property type="entry name" value="Ketoacyl_synth_N"/>
</dbReference>
<dbReference type="InterPro" id="IPR010060">
    <property type="entry name" value="NRPS_synth"/>
</dbReference>
<dbReference type="InterPro" id="IPR016036">
    <property type="entry name" value="Malonyl_transacylase_ACP-bd"/>
</dbReference>
<dbReference type="InterPro" id="IPR013968">
    <property type="entry name" value="PKS_KR"/>
</dbReference>
<dbReference type="Proteomes" id="UP000660708">
    <property type="component" value="Unassembled WGS sequence"/>
</dbReference>
<dbReference type="GO" id="GO:0044550">
    <property type="term" value="P:secondary metabolite biosynthetic process"/>
    <property type="evidence" value="ECO:0007669"/>
    <property type="project" value="UniProtKB-ARBA"/>
</dbReference>
<evidence type="ECO:0000313" key="13">
    <source>
        <dbReference type="Proteomes" id="UP000660708"/>
    </source>
</evidence>
<feature type="domain" description="Carrier" evidence="10">
    <location>
        <begin position="1032"/>
        <end position="1106"/>
    </location>
</feature>
<dbReference type="InterPro" id="IPR000873">
    <property type="entry name" value="AMP-dep_synth/lig_dom"/>
</dbReference>
<evidence type="ECO:0000259" key="10">
    <source>
        <dbReference type="PROSITE" id="PS50075"/>
    </source>
</evidence>
<evidence type="ECO:0000256" key="3">
    <source>
        <dbReference type="ARBA" id="ARBA00006432"/>
    </source>
</evidence>
<dbReference type="PROSITE" id="PS00606">
    <property type="entry name" value="KS3_1"/>
    <property type="match status" value="1"/>
</dbReference>
<dbReference type="SMART" id="SM00822">
    <property type="entry name" value="PKS_KR"/>
    <property type="match status" value="1"/>
</dbReference>
<dbReference type="InterPro" id="IPR036736">
    <property type="entry name" value="ACP-like_sf"/>
</dbReference>
<dbReference type="InterPro" id="IPR020806">
    <property type="entry name" value="PKS_PP-bd"/>
</dbReference>
<dbReference type="InterPro" id="IPR016039">
    <property type="entry name" value="Thiolase-like"/>
</dbReference>
<dbReference type="FunFam" id="1.10.1200.10:FF:000005">
    <property type="entry name" value="Nonribosomal peptide synthetase 1"/>
    <property type="match status" value="3"/>
</dbReference>
<dbReference type="Pfam" id="PF00668">
    <property type="entry name" value="Condensation"/>
    <property type="match status" value="5"/>
</dbReference>
<dbReference type="Gene3D" id="3.30.559.30">
    <property type="entry name" value="Nonribosomal peptide synthetase, condensation domain"/>
    <property type="match status" value="5"/>
</dbReference>
<comment type="cofactor">
    <cofactor evidence="1">
        <name>pantetheine 4'-phosphate</name>
        <dbReference type="ChEBI" id="CHEBI:47942"/>
    </cofactor>
</comment>
<organism evidence="12 13">
    <name type="scientific">Pseudoalteromonas peptidolytica F12-50-A1</name>
    <dbReference type="NCBI Taxonomy" id="1315280"/>
    <lineage>
        <taxon>Bacteria</taxon>
        <taxon>Pseudomonadati</taxon>
        <taxon>Pseudomonadota</taxon>
        <taxon>Gammaproteobacteria</taxon>
        <taxon>Alteromonadales</taxon>
        <taxon>Pseudoalteromonadaceae</taxon>
        <taxon>Pseudoalteromonas</taxon>
    </lineage>
</organism>
<dbReference type="Pfam" id="PF00109">
    <property type="entry name" value="ketoacyl-synt"/>
    <property type="match status" value="1"/>
</dbReference>
<dbReference type="SUPFAM" id="SSF55048">
    <property type="entry name" value="Probable ACP-binding domain of malonyl-CoA ACP transacylase"/>
    <property type="match status" value="1"/>
</dbReference>
<name>A0A8I0MSK3_9GAMM</name>
<dbReference type="UniPathway" id="UPA00094"/>
<keyword evidence="6" id="KW-0597">Phosphoprotein</keyword>
<dbReference type="PANTHER" id="PTHR45527">
    <property type="entry name" value="NONRIBOSOMAL PEPTIDE SYNTHETASE"/>
    <property type="match status" value="1"/>
</dbReference>
<dbReference type="NCBIfam" id="TIGR01720">
    <property type="entry name" value="NRPS-para261"/>
    <property type="match status" value="1"/>
</dbReference>
<dbReference type="FunFam" id="3.40.50.12780:FF:000012">
    <property type="entry name" value="Non-ribosomal peptide synthetase"/>
    <property type="match status" value="3"/>
</dbReference>
<dbReference type="Pfam" id="PF00550">
    <property type="entry name" value="PP-binding"/>
    <property type="match status" value="4"/>
</dbReference>
<dbReference type="InterPro" id="IPR025110">
    <property type="entry name" value="AMP-bd_C"/>
</dbReference>
<dbReference type="InterPro" id="IPR018201">
    <property type="entry name" value="Ketoacyl_synth_AS"/>
</dbReference>
<feature type="domain" description="Carrier" evidence="10">
    <location>
        <begin position="4035"/>
        <end position="4114"/>
    </location>
</feature>
<dbReference type="CDD" id="cd19531">
    <property type="entry name" value="LCL_NRPS-like"/>
    <property type="match status" value="1"/>
</dbReference>
<dbReference type="SUPFAM" id="SSF53901">
    <property type="entry name" value="Thiolase-like"/>
    <property type="match status" value="1"/>
</dbReference>
<dbReference type="Pfam" id="PF00698">
    <property type="entry name" value="Acyl_transf_1"/>
    <property type="match status" value="1"/>
</dbReference>
<reference evidence="12 13" key="1">
    <citation type="submission" date="2015-06" db="EMBL/GenBank/DDBJ databases">
        <title>Genome sequence of Pseudoalteromonas peptidolytica.</title>
        <authorList>
            <person name="Xie B.-B."/>
            <person name="Rong J.-C."/>
            <person name="Qin Q.-L."/>
            <person name="Zhang Y.-Z."/>
        </authorList>
    </citation>
    <scope>NUCLEOTIDE SEQUENCE [LARGE SCALE GENOMIC DNA]</scope>
    <source>
        <strain evidence="12 13">F12-50-A1</strain>
    </source>
</reference>
<dbReference type="InterPro" id="IPR045851">
    <property type="entry name" value="AMP-bd_C_sf"/>
</dbReference>
<comment type="pathway">
    <text evidence="2">Lipid metabolism; fatty acid biosynthesis.</text>
</comment>
<dbReference type="FunFam" id="3.40.50.980:FF:000002">
    <property type="entry name" value="Enterobactin synthetase component F"/>
    <property type="match status" value="1"/>
</dbReference>
<dbReference type="NCBIfam" id="TIGR01733">
    <property type="entry name" value="AA-adenyl-dom"/>
    <property type="match status" value="3"/>
</dbReference>
<dbReference type="SMART" id="SM00825">
    <property type="entry name" value="PKS_KS"/>
    <property type="match status" value="1"/>
</dbReference>
<dbReference type="Gene3D" id="3.40.50.720">
    <property type="entry name" value="NAD(P)-binding Rossmann-like Domain"/>
    <property type="match status" value="1"/>
</dbReference>
<dbReference type="Pfam" id="PF22621">
    <property type="entry name" value="CurL-like_PKS_C"/>
    <property type="match status" value="1"/>
</dbReference>
<keyword evidence="13" id="KW-1185">Reference proteome</keyword>
<evidence type="ECO:0000256" key="6">
    <source>
        <dbReference type="ARBA" id="ARBA00022553"/>
    </source>
</evidence>
<gene>
    <name evidence="12" type="ORF">PPEP_a4173</name>
</gene>
<dbReference type="InterPro" id="IPR020841">
    <property type="entry name" value="PKS_Beta-ketoAc_synthase_dom"/>
</dbReference>
<dbReference type="InterPro" id="IPR023213">
    <property type="entry name" value="CAT-like_dom_sf"/>
</dbReference>
<dbReference type="InterPro" id="IPR057326">
    <property type="entry name" value="KR_dom"/>
</dbReference>
<dbReference type="Pfam" id="PF02801">
    <property type="entry name" value="Ketoacyl-synt_C"/>
    <property type="match status" value="1"/>
</dbReference>
<dbReference type="InterPro" id="IPR010071">
    <property type="entry name" value="AA_adenyl_dom"/>
</dbReference>
<dbReference type="InterPro" id="IPR009081">
    <property type="entry name" value="PP-bd_ACP"/>
</dbReference>
<dbReference type="InterPro" id="IPR014031">
    <property type="entry name" value="Ketoacyl_synth_C"/>
</dbReference>
<evidence type="ECO:0000256" key="2">
    <source>
        <dbReference type="ARBA" id="ARBA00005194"/>
    </source>
</evidence>
<dbReference type="SUPFAM" id="SSF52777">
    <property type="entry name" value="CoA-dependent acyltransferases"/>
    <property type="match status" value="10"/>
</dbReference>
<dbReference type="RefSeq" id="WP_147388739.1">
    <property type="nucleotide sequence ID" value="NZ_AQHF01000016.1"/>
</dbReference>
<dbReference type="SMART" id="SM00823">
    <property type="entry name" value="PKS_PP"/>
    <property type="match status" value="4"/>
</dbReference>
<accession>A0A8I0MSK3</accession>
<dbReference type="PROSITE" id="PS00012">
    <property type="entry name" value="PHOSPHOPANTETHEINE"/>
    <property type="match status" value="3"/>
</dbReference>
<dbReference type="SUPFAM" id="SSF51735">
    <property type="entry name" value="NAD(P)-binding Rossmann-fold domains"/>
    <property type="match status" value="2"/>
</dbReference>
<dbReference type="Pfam" id="PF00501">
    <property type="entry name" value="AMP-binding"/>
    <property type="match status" value="3"/>
</dbReference>
<dbReference type="GO" id="GO:0005737">
    <property type="term" value="C:cytoplasm"/>
    <property type="evidence" value="ECO:0007669"/>
    <property type="project" value="TreeGrafter"/>
</dbReference>
<dbReference type="InterPro" id="IPR001227">
    <property type="entry name" value="Ac_transferase_dom_sf"/>
</dbReference>
<dbReference type="InterPro" id="IPR042099">
    <property type="entry name" value="ANL_N_sf"/>
</dbReference>
<dbReference type="SUPFAM" id="SSF56801">
    <property type="entry name" value="Acetyl-CoA synthetase-like"/>
    <property type="match status" value="3"/>
</dbReference>
<dbReference type="Gene3D" id="3.30.300.30">
    <property type="match status" value="3"/>
</dbReference>
<dbReference type="CDD" id="cd12117">
    <property type="entry name" value="A_NRPS_Srf_like"/>
    <property type="match status" value="1"/>
</dbReference>
<dbReference type="CDD" id="cd19543">
    <property type="entry name" value="DCL_NRPS"/>
    <property type="match status" value="1"/>
</dbReference>
<dbReference type="Gene3D" id="3.40.50.980">
    <property type="match status" value="4"/>
</dbReference>
<evidence type="ECO:0000256" key="9">
    <source>
        <dbReference type="ARBA" id="ARBA00029443"/>
    </source>
</evidence>
<evidence type="ECO:0000256" key="7">
    <source>
        <dbReference type="ARBA" id="ARBA00022679"/>
    </source>
</evidence>
<dbReference type="GO" id="GO:0031177">
    <property type="term" value="F:phosphopantetheine binding"/>
    <property type="evidence" value="ECO:0007669"/>
    <property type="project" value="InterPro"/>
</dbReference>
<sequence length="5648" mass="628433">MNNLSNNKKKLLALLKQKKLKENAQHNVEPVAPFSLISDHDKSLLADDVVDAYPISVLQMGMLHHMDMSNGEESPADYHNLTTFRGRIKGAFDKTLFQESINIIVKEHDNLRTTFDLTNFSIPLQLVHREASLEMGYDDLRGLSEAEQEAEISRYIELENKNMFDITQAPLMRFHVHQIEDDVISLSFTEPHSVSDGWSTHLTVMDIFDIYFALQRGQTFSLPEPALKYSDFIHEELKILKSQEAIDFWDAKLKECVNTELPFLEKEVATQEVDIYSHKYPFKLPRDIVKQLHEVVKKTGVPFKGILLAIHFKFLSIVTGQSNVTTGLAFNGRLEAENSEQMRGMFLNTLPVSMDLSAGSWRDLILASHQSELELVPFRRYPFGAIQKKYGTQPVFHTHLGFLHFHSMADKIAEGNVEKISNVDLSKTNFDLSTVFCMDPSDKYNIEFLGEVNLNKVSKSQFVSYMEVYVRLMKDLVENLDNPHASSCFLSNDEKEKQLVLWNQHEQEYDRTLHIHTMVERCAELYHDKIAAKYDDDSITYGELNTRANQLAYCLVELGLKNNELVGICLERSVESLIAMTAILKAGGAYLPLDPDYPQERLEYMFEDTQLNLVISTKTLQSKLPANSHTMICLDSFGEEKWDLQHLSTLPSSNLHHSELLPSEQQLAYVIYTSGSTGKPKGVAVTHNNVVSLVEDNKNIEVLPSDVMAQASNAAFDAATYEFWGALTKGAMICGVNKTTLLSPELLKAQIEQDKITVMFVTTALFNRIADEQPDTFQSLRKVLFGGEAHSLKAIGNILLGKSPQQLVHVYGPTETTTFATAFKFDCNEFRRYASAPIGKPLSNHKCYVLNPQLEPVPVGSVGELYIGGDGVACGYWQREALTDERFIPNPFNHSGAATLYKTGDTVRYLSDGNIEFVGRVDNQVKIRGFRIELDELSTTLQSCPILKDSTVIVREDEPGDKKLVGYIVYRDDSESNLDEVIKYLKSKLPSYMVPTLFEELESIPLTVNGKVDKKSLPKPTLTGQNQSHFEAPRNTNEKILCEIWQEILGLEKVGIHDNFFTCGGDSIISIQLVSKANRQGISINTRDIFEAQTIAELAKKCAENDTVSASKVSSGKLTLHPIQANFFSTQHTDHNHFHQSACLSVPTDFDIKFLDEFVSALYQRHDVLRLTFAKQDEKWQGKFAHMDTDKLSQVVKQVNLDTRDGELATRYEEIGFEFKSSFDISSGPLLNIVYIDSQEPENRRLLIIIHHLIVDGVSWRILLEDLNSAYQQYLADGSVSLTASGTSYKDYAAMLSNQDSQQRFESEKQYWLHQLQNGDLVLPYQDTGSSDTYADAANQEVVVDAKTTQSLLGQSNAPFKTKVNELLLSALALAFNRWCGSTAINVTLEGHGREEFHENVSLSQTMGWFTSMYPVLLSHQDCKASGGLGNLICSVKEQLRKVPNNGIGFGALSYIFDDQDIKRACEQHENSILFNYLGQFDQQAGEQALFKGAGDFTGADISAQHTRSHLLDINGMVFNGELKFQVNYHAEKFDNADIKKFCSFFESALMEVSAYCEQPNVERLTPADFPLCQLSQGELDTLQSRYTNIAELYPVTSMQAGLIYHGLLNTEKDSYINQLNIEFKGKFEIELFKKAWLAVIQRHNILRTAFVGLDRETPLQLVSESIQMDWTHLDWSAKSATEVEHEFADLLQEDKQQGFDFSVPGLMRFFTIKVNATCYKFAWTHHHTLIDGWSQPILFGEVFSAYQAFAANQLPEFVGEANYKEYIKWCVEQPLDEAKQFWSEHLKTLESPTQLGIEKREGDDTSGAIAEQRKSLTTDLTSQLKKVAGEAQVTLNTLVQAAWGYLLHRYSGNDEVIFGETVSGRNVEVDNVDKMVGLFIKTLPSVVSFTNNTRVDQWLKELHENQNKRDKFSYLSLTQIKECSQFDPIAPLFDVAMVFENYPIADAPELGQQESEFEISGFNAKAHAHFGMSLIVAPGEALTFELNYSEQKYEAHYVQTLLDHLETVLAGIVNNLTANVSELPLLTATELDAAVISSDNAAETVPGMTVHSWFEQQVAQYPTRPALQLHDEVMSYQALNIAANRFAGYLQAQGVNAQSKVIIHCERSFEMIVAVLAVLKAGASYVPLDVSYPVERKDYVINDSGAAVIITHSALEETLPTHSCDVVSVDNLSELTAAYSECNTVSEHTGATPNDLAYVIYTSGSTGNPKGVLIEHASMLNLARQQTGLFAVDQQSRVLQFASLSFDAAAWELLMALCNGACLCLIDAHTLMNPDLMAQYLSDQEITHATLPPALLVNLASEQFSQLETLIVAGEAISKEQAIIWSEGRKLFNAYGPTENTVCISVGEITTDNVHIGRPIGNVECFILDAYQRPVPAGCVGELYVGGRGLARSYLNLPEVTAEKFLTLPTNVVGSNTERVYRTGDLVRLNLEGNLEFIGRVDSQVKIRGFRVELGEIESVINSFDFIANSAVLLAQGESHDNRLIAFIETTEALTNAADDVFTLLEAKLPSYMLPSTINVLEALPLNHNGKVDRKALSQKIQSEPSTLEYEAPKFEIEAQLIALWQSLLNKRNIGIKDNFFKLGGNSLLAMRLREKIVQELEIEVSVTDIFNYPTVEQLAGFILHEHKDNPLVNTALIQFTEEGSGNVPIAVVGMSTRFGNTQNFEEFWSLLESGHEAIEELTDEQLRAAGISEKLIGNPEYIRKTFRFQGMEMFDAEFFEFSERQAEMTDPQHRVLLECAYEAMEIAGYPSEPESGSVGVFVGKSDNIGWIQKMMSQSHGHNAVDGMEAMKASSGAFLSTQLSYNLNLTGPSVNINTACSTSLVAVHQACKSIQNGECTMALAGGVSISAMEPAGYVHQEGFITSKDGHCRPFDESASGTRVGQGAGMVLLKRLDLAIEDGDTIFAVVKGSAINNDGSLKPGYTAPSVEGQAKAIASAMTVAGVEPSTIGFVEAHGTGTYLGDPIEVRALNRAYKSVAGKELDKQSIALGTLKANIGHLDTAAGVAGFIHAVCALNYKKISPNINFNSPNPELDLQSTPFYLENELREWKGGVEPRRGAVSSFGIGGTNAHVILEEFEGSGEDRSRMKYHVLPLSAKSPEALIASKGRLSAYINSHADIDVANMAYTLQQGRKPYQYRDALVVTSASEATELLQTTAQKVHRAASRELTFMFPGQGAQYTGMLLSLYQSSDEFKQQLDECIALFNPYLDSDLYAVCFDPEKERLLDQTNYTQAALFSIEYALARHLMTLGIKPSAMIGHSIGEYVAACLAGVFSLEDAIHIVANRGRLMQSMPTGNMVAIKCTAQQANEIAAQFNLCVAATNAKESIVLSGDSDSISRCLASLEANSIKYKKLKGDRAFHSRHTHSILMEFKSVFDGISLHAPALPFISNVSGDWITPDQAMTAQYWVEQLAGEVRFASGIESLINRYPEHALLEVGPGKTLAGLVSMHLPELIESVVPFVSLADNHSEGEELVANVMAKLWSIGAHIDWSVCYRGEKRRRIPLPTYAFQRKRFEPQIRQEMHSAITNQNNKLDFSKWFYAPNWLRKPNQPSQVDGHRCLYIHDAKHDPSLHIAQLTRANVEVVQAMGAQATRQISDSTFEVNLASEQGVVALFTLLEEQHFDHIVMPLGFSTQTSSAMLSYEARLQNDFYPAFFMFKALAEIHRSDLKVTLLTAEAFEVVGYENNNAIAAMLPALCKSATAELVNIDAGVVDIENTQASFSHSWVDELGRVFSNDRIVALRGKNRYVETYSQVDVSSSASNLSQVKENGTYIIIGGLGGMGLAVAEELVSKASVNLVLTTRTQSTIADLQTRLESQAYQRLQDINNSAMSCQISALDVADSQAFEAFVTDCIATTGTIDGIVYCAGVPGADKPIAELDIAELQAVMASKVSGLINLEMVIKRHELQPNFITLMSSLQTVVDTHKNRVDYGAANSFVDNFIAQLSETIPTCQIQVINWNTWSESGMAVNAVSEQSLEVNIAEKVVNSISNSEGRRVFATALNSGYQRIAICATDLSELKNLEKQALKKAQPKQEQQLTSDEAAEIFDSILFDILGCQEVDLRQNFHALGGDSLAAIRLNAQFAERLGVDISMAEIMESQSMLSLFDSINQKLGDSVQKRQTIASVEKLYGPLTFAQQRLWFIDEMEGGSSAYNQAWAIKLTGELNTVAMENAIKSVIERHTILRTTYHQGDEAFQQINENFEFELALVDISNVNKAQRDDEIERIINEEQRLPFVLSQDLMVRSKLLRLGQTEHVLLFSQHHICTDGFSMSRLFEELSFYYNGFLSDNKPALPALPIQYMDYAYWQREHMQGETFAAELESVCERLRGAPQVHSLPLDFQRPNQQSYRGDKWISNLDNTLSKKLHALAKSTNTTLFMVMNSALSILISKLGTENDVVIGTPVANRGEQETMPLIGFFVNTMAIRTQVDVEQSFTELLTQVKEECLHTYENQHIPFELVVEKINPERSLGYHPLVQILLVVQDKNVGDLQLNNLDIERMLPSEAYSKFDLSVNVTDHDDGIEVCWEYAKDLFAESSMARFTKHFITLLNNIVENQSLPIAELSLISPEEQVELLSFAQGEVIELSKEPTIHALFEQQVQKTPEATAVSYDDDTLTYTELNNRANQLASYLKQKGVGENKYVALYMDRSVELVVAIWAVLKAGGAYIPLDVSTPSERLATILMDSQPVCILTQQHLYDLVAPCSALPVIALNEQSLQAELVSYTTVNQSINSQSPDSCAYVIYTSGSTGTPKGVVCTHRGLINRIDWMQNEFKLHQSDVVLQKTPYSFDVSVWEFVWPLTSGAKLVVMRPEEHKDPEQIRQLIQAKQVTTLHFVPSMLNAMLSADAWHGCDSVARVICSGEALPIELQNTFYSKAKQASLHNLYGPTEASIDVSFWHCPNDTSAKAVPIGKPIQNTQLIILDEHQRLVPHGVVGELYIGGVGLAREYLNRPELTASTFIANPYSSLNTERLYKSGDLAYVNQQGQIEYVGRIDDQVKIRGLRIELGEIEYHLNNIEQISKTTVLARQDLSGNTRLVAYYSVVGDAELTNEQLHQALVAVLPEYMVPATFVLMEQWPLTVSGKVDKKQLPNPVMQTTSEYLAPQTDVEKVLSSIWEELLGIAKVGIKDNFFSLGGDSILSTQVVARAKRAGLTFTIKDMFNYQTIQELAPVVMSNAAIDIPQEAVVGEQLLTPIQKQFVEKRLANPNHYNQAVLLNAPEGMQLSELETIAKSVISRHDVLRLKFGLEQNQYCYIPESDIDISTVVQEVSFTEIADSEQAKAIELFCGGLQESLNISSGETFKLALIHLGNGRLKLFILGHHLIIDGVSWRIIMADLEQAWEDLKSGNDVLLSAKTTSYQFWGQTLSDYACSDDLLSQREYWIDQLSKYEQHNIECLADTQDSIISTASLAVSEEDTAQLVDSANSAYRTKVHELIIAAVFSAFRQWSGAETIRVDIEGHGRENIADGIDLSDTVGWFTSIYPLMLNAPMNEPVGELIKLVKDSYRGVPDNGIGFGALRYLANDHEIQALDESTSSYNVVFNYLGQFDNIASAKSAFSFAEEKTGLSSSAENKIDDFITVNALIYQGRLKVDISSIKVGEAQLAQLLSYLEQSIETVLLACHSKLAEQEMIAEYNELAHSLPKQVEAIEI</sequence>
<dbReference type="CDD" id="cd05930">
    <property type="entry name" value="A_NRPS"/>
    <property type="match status" value="2"/>
</dbReference>
<dbReference type="PROSITE" id="PS50075">
    <property type="entry name" value="CARRIER"/>
    <property type="match status" value="4"/>
</dbReference>
<feature type="domain" description="Carrier" evidence="10">
    <location>
        <begin position="5101"/>
        <end position="5175"/>
    </location>
</feature>
<dbReference type="FunFam" id="2.30.38.10:FF:000001">
    <property type="entry name" value="Non-ribosomal peptide synthetase PvdI"/>
    <property type="match status" value="1"/>
</dbReference>
<dbReference type="InterPro" id="IPR016035">
    <property type="entry name" value="Acyl_Trfase/lysoPLipase"/>
</dbReference>
<dbReference type="Gene3D" id="1.10.1200.10">
    <property type="entry name" value="ACP-like"/>
    <property type="match status" value="4"/>
</dbReference>
<dbReference type="Gene3D" id="3.30.70.3290">
    <property type="match status" value="1"/>
</dbReference>
<protein>
    <recommendedName>
        <fullName evidence="14">Non-ribosomal peptide synthetase</fullName>
    </recommendedName>
</protein>
<dbReference type="Gene3D" id="3.40.47.10">
    <property type="match status" value="1"/>
</dbReference>
<comment type="similarity">
    <text evidence="9">In the C-terminal section; belongs to the NRP synthetase family.</text>
</comment>
<dbReference type="PANTHER" id="PTHR45527:SF1">
    <property type="entry name" value="FATTY ACID SYNTHASE"/>
    <property type="match status" value="1"/>
</dbReference>
<dbReference type="GO" id="GO:0004315">
    <property type="term" value="F:3-oxoacyl-[acyl-carrier-protein] synthase activity"/>
    <property type="evidence" value="ECO:0007669"/>
    <property type="project" value="InterPro"/>
</dbReference>
<dbReference type="Gene3D" id="3.40.366.10">
    <property type="entry name" value="Malonyl-Coenzyme A Acyl Carrier Protein, domain 2"/>
    <property type="match status" value="1"/>
</dbReference>
<dbReference type="SMART" id="SM00827">
    <property type="entry name" value="PKS_AT"/>
    <property type="match status" value="1"/>
</dbReference>
<evidence type="ECO:0000256" key="4">
    <source>
        <dbReference type="ARBA" id="ARBA00006484"/>
    </source>
</evidence>
<dbReference type="InterPro" id="IPR006162">
    <property type="entry name" value="Ppantetheine_attach_site"/>
</dbReference>